<dbReference type="PANTHER" id="PTHR42939:SF1">
    <property type="entry name" value="ABC TRANSPORTER ATP-BINDING PROTEIN ALBC-RELATED"/>
    <property type="match status" value="1"/>
</dbReference>
<accession>A0A9D2K1L0</accession>
<name>A0A9D2K1L0_9FIRM</name>
<dbReference type="InterPro" id="IPR017871">
    <property type="entry name" value="ABC_transporter-like_CS"/>
</dbReference>
<proteinExistence type="predicted"/>
<dbReference type="AlphaFoldDB" id="A0A9D2K1L0"/>
<gene>
    <name evidence="5" type="ORF">H9723_08500</name>
</gene>
<reference evidence="5" key="2">
    <citation type="submission" date="2021-04" db="EMBL/GenBank/DDBJ databases">
        <authorList>
            <person name="Gilroy R."/>
        </authorList>
    </citation>
    <scope>NUCLEOTIDE SEQUENCE</scope>
    <source>
        <strain evidence="5">CHK196-3914</strain>
    </source>
</reference>
<keyword evidence="3 5" id="KW-0067">ATP-binding</keyword>
<dbReference type="PANTHER" id="PTHR42939">
    <property type="entry name" value="ABC TRANSPORTER ATP-BINDING PROTEIN ALBC-RELATED"/>
    <property type="match status" value="1"/>
</dbReference>
<comment type="caution">
    <text evidence="5">The sequence shown here is derived from an EMBL/GenBank/DDBJ whole genome shotgun (WGS) entry which is preliminary data.</text>
</comment>
<dbReference type="GO" id="GO:0005524">
    <property type="term" value="F:ATP binding"/>
    <property type="evidence" value="ECO:0007669"/>
    <property type="project" value="UniProtKB-KW"/>
</dbReference>
<dbReference type="Gene3D" id="3.40.50.300">
    <property type="entry name" value="P-loop containing nucleotide triphosphate hydrolases"/>
    <property type="match status" value="1"/>
</dbReference>
<dbReference type="EMBL" id="DXAY01000195">
    <property type="protein sequence ID" value="HIZ75261.1"/>
    <property type="molecule type" value="Genomic_DNA"/>
</dbReference>
<feature type="domain" description="ABC transporter" evidence="4">
    <location>
        <begin position="2"/>
        <end position="210"/>
    </location>
</feature>
<evidence type="ECO:0000256" key="1">
    <source>
        <dbReference type="ARBA" id="ARBA00022448"/>
    </source>
</evidence>
<organism evidence="5 6">
    <name type="scientific">Candidatus Mediterraneibacter stercoravium</name>
    <dbReference type="NCBI Taxonomy" id="2838685"/>
    <lineage>
        <taxon>Bacteria</taxon>
        <taxon>Bacillati</taxon>
        <taxon>Bacillota</taxon>
        <taxon>Clostridia</taxon>
        <taxon>Lachnospirales</taxon>
        <taxon>Lachnospiraceae</taxon>
        <taxon>Mediterraneibacter</taxon>
    </lineage>
</organism>
<dbReference type="Proteomes" id="UP000824116">
    <property type="component" value="Unassembled WGS sequence"/>
</dbReference>
<dbReference type="InterPro" id="IPR003439">
    <property type="entry name" value="ABC_transporter-like_ATP-bd"/>
</dbReference>
<dbReference type="InterPro" id="IPR027417">
    <property type="entry name" value="P-loop_NTPase"/>
</dbReference>
<dbReference type="PROSITE" id="PS50893">
    <property type="entry name" value="ABC_TRANSPORTER_2"/>
    <property type="match status" value="1"/>
</dbReference>
<keyword evidence="2" id="KW-0547">Nucleotide-binding</keyword>
<evidence type="ECO:0000256" key="2">
    <source>
        <dbReference type="ARBA" id="ARBA00022741"/>
    </source>
</evidence>
<dbReference type="PROSITE" id="PS00211">
    <property type="entry name" value="ABC_TRANSPORTER_1"/>
    <property type="match status" value="1"/>
</dbReference>
<dbReference type="Pfam" id="PF00005">
    <property type="entry name" value="ABC_tran"/>
    <property type="match status" value="1"/>
</dbReference>
<dbReference type="SMART" id="SM00382">
    <property type="entry name" value="AAA"/>
    <property type="match status" value="1"/>
</dbReference>
<keyword evidence="1" id="KW-0813">Transport</keyword>
<evidence type="ECO:0000259" key="4">
    <source>
        <dbReference type="PROSITE" id="PS50893"/>
    </source>
</evidence>
<evidence type="ECO:0000256" key="3">
    <source>
        <dbReference type="ARBA" id="ARBA00022840"/>
    </source>
</evidence>
<sequence length="210" mass="23225">MIRVNDISLVMNKRQILSHISLELQNGNIYGLAGNNGCGKTMLMKCICGFVHPTEGQVEVDGKIIGKDLDYLPDAGIIIETPGFIGYYSGLQNLKVLAGIRHKIGQEKIRNTMCTVGLDPDLKLPVKKYSLGMRQRLGLAQAIMEEPSVLILDEPMNGLDRQGVEEIRSLLLSLKAHNKLIVIASHNAEDIKVLCDRVYEMDNGIIQKSN</sequence>
<protein>
    <submittedName>
        <fullName evidence="5">ATP-binding cassette domain-containing protein</fullName>
    </submittedName>
</protein>
<dbReference type="SUPFAM" id="SSF52540">
    <property type="entry name" value="P-loop containing nucleoside triphosphate hydrolases"/>
    <property type="match status" value="1"/>
</dbReference>
<dbReference type="InterPro" id="IPR003593">
    <property type="entry name" value="AAA+_ATPase"/>
</dbReference>
<dbReference type="InterPro" id="IPR051782">
    <property type="entry name" value="ABC_Transporter_VariousFunc"/>
</dbReference>
<dbReference type="GO" id="GO:0016887">
    <property type="term" value="F:ATP hydrolysis activity"/>
    <property type="evidence" value="ECO:0007669"/>
    <property type="project" value="InterPro"/>
</dbReference>
<evidence type="ECO:0000313" key="5">
    <source>
        <dbReference type="EMBL" id="HIZ75261.1"/>
    </source>
</evidence>
<evidence type="ECO:0000313" key="6">
    <source>
        <dbReference type="Proteomes" id="UP000824116"/>
    </source>
</evidence>
<reference evidence="5" key="1">
    <citation type="journal article" date="2021" name="PeerJ">
        <title>Extensive microbial diversity within the chicken gut microbiome revealed by metagenomics and culture.</title>
        <authorList>
            <person name="Gilroy R."/>
            <person name="Ravi A."/>
            <person name="Getino M."/>
            <person name="Pursley I."/>
            <person name="Horton D.L."/>
            <person name="Alikhan N.F."/>
            <person name="Baker D."/>
            <person name="Gharbi K."/>
            <person name="Hall N."/>
            <person name="Watson M."/>
            <person name="Adriaenssens E.M."/>
            <person name="Foster-Nyarko E."/>
            <person name="Jarju S."/>
            <person name="Secka A."/>
            <person name="Antonio M."/>
            <person name="Oren A."/>
            <person name="Chaudhuri R.R."/>
            <person name="La Ragione R."/>
            <person name="Hildebrand F."/>
            <person name="Pallen M.J."/>
        </authorList>
    </citation>
    <scope>NUCLEOTIDE SEQUENCE</scope>
    <source>
        <strain evidence="5">CHK196-3914</strain>
    </source>
</reference>